<evidence type="ECO:0000256" key="2">
    <source>
        <dbReference type="ARBA" id="ARBA00006555"/>
    </source>
</evidence>
<feature type="region of interest" description="Disordered" evidence="10">
    <location>
        <begin position="78"/>
        <end position="217"/>
    </location>
</feature>
<keyword evidence="9 11" id="KW-0472">Membrane</keyword>
<feature type="compositionally biased region" description="Low complexity" evidence="10">
    <location>
        <begin position="89"/>
        <end position="131"/>
    </location>
</feature>
<comment type="caution">
    <text evidence="13">The sequence shown here is derived from an EMBL/GenBank/DDBJ whole genome shotgun (WGS) entry which is preliminary data.</text>
</comment>
<keyword evidence="3" id="KW-0813">Transport</keyword>
<reference evidence="13" key="3">
    <citation type="submission" date="2023-01" db="EMBL/GenBank/DDBJ databases">
        <authorList>
            <person name="Sun Q."/>
            <person name="Evtushenko L."/>
        </authorList>
    </citation>
    <scope>NUCLEOTIDE SEQUENCE</scope>
    <source>
        <strain evidence="13">VKM B-1606</strain>
    </source>
</reference>
<dbReference type="RefSeq" id="WP_204949600.1">
    <property type="nucleotide sequence ID" value="NZ_BSFF01000001.1"/>
</dbReference>
<evidence type="ECO:0000256" key="9">
    <source>
        <dbReference type="ARBA" id="ARBA00023136"/>
    </source>
</evidence>
<feature type="domain" description="TonB C-terminal" evidence="12">
    <location>
        <begin position="220"/>
        <end position="308"/>
    </location>
</feature>
<evidence type="ECO:0000313" key="16">
    <source>
        <dbReference type="Proteomes" id="UP001143400"/>
    </source>
</evidence>
<evidence type="ECO:0000256" key="10">
    <source>
        <dbReference type="SAM" id="MobiDB-lite"/>
    </source>
</evidence>
<dbReference type="Gene3D" id="3.30.1150.10">
    <property type="match status" value="1"/>
</dbReference>
<dbReference type="InterPro" id="IPR006260">
    <property type="entry name" value="TonB/TolA_C"/>
</dbReference>
<keyword evidence="8 11" id="KW-1133">Transmembrane helix</keyword>
<evidence type="ECO:0000259" key="12">
    <source>
        <dbReference type="PROSITE" id="PS52015"/>
    </source>
</evidence>
<reference evidence="14 15" key="2">
    <citation type="submission" date="2021-01" db="EMBL/GenBank/DDBJ databases">
        <title>Genomic Encyclopedia of Type Strains, Phase IV (KMG-IV): sequencing the most valuable type-strain genomes for metagenomic binning, comparative biology and taxonomic classification.</title>
        <authorList>
            <person name="Goeker M."/>
        </authorList>
    </citation>
    <scope>NUCLEOTIDE SEQUENCE [LARGE SCALE GENOMIC DNA]</scope>
    <source>
        <strain evidence="14 15">DSM 6130</strain>
    </source>
</reference>
<feature type="transmembrane region" description="Helical" evidence="11">
    <location>
        <begin position="30"/>
        <end position="51"/>
    </location>
</feature>
<dbReference type="PANTHER" id="PTHR33446:SF2">
    <property type="entry name" value="PROTEIN TONB"/>
    <property type="match status" value="1"/>
</dbReference>
<proteinExistence type="inferred from homology"/>
<name>A0A9W6MQR5_9HYPH</name>
<evidence type="ECO:0000256" key="5">
    <source>
        <dbReference type="ARBA" id="ARBA00022519"/>
    </source>
</evidence>
<gene>
    <name evidence="13" type="ORF">GCM10008170_02700</name>
    <name evidence="14" type="ORF">JOD31_001419</name>
</gene>
<accession>A0A9W6MQR5</accession>
<evidence type="ECO:0000256" key="3">
    <source>
        <dbReference type="ARBA" id="ARBA00022448"/>
    </source>
</evidence>
<keyword evidence="5" id="KW-0997">Cell inner membrane</keyword>
<reference evidence="13" key="1">
    <citation type="journal article" date="2014" name="Int. J. Syst. Evol. Microbiol.">
        <title>Complete genome sequence of Corynebacterium casei LMG S-19264T (=DSM 44701T), isolated from a smear-ripened cheese.</title>
        <authorList>
            <consortium name="US DOE Joint Genome Institute (JGI-PGF)"/>
            <person name="Walter F."/>
            <person name="Albersmeier A."/>
            <person name="Kalinowski J."/>
            <person name="Ruckert C."/>
        </authorList>
    </citation>
    <scope>NUCLEOTIDE SEQUENCE</scope>
    <source>
        <strain evidence="13">VKM B-1606</strain>
    </source>
</reference>
<dbReference type="GO" id="GO:0031992">
    <property type="term" value="F:energy transducer activity"/>
    <property type="evidence" value="ECO:0007669"/>
    <property type="project" value="TreeGrafter"/>
</dbReference>
<dbReference type="InterPro" id="IPR051045">
    <property type="entry name" value="TonB-dependent_transducer"/>
</dbReference>
<dbReference type="AlphaFoldDB" id="A0A9W6MQR5"/>
<evidence type="ECO:0000313" key="15">
    <source>
        <dbReference type="Proteomes" id="UP000758856"/>
    </source>
</evidence>
<dbReference type="GO" id="GO:0055085">
    <property type="term" value="P:transmembrane transport"/>
    <property type="evidence" value="ECO:0007669"/>
    <property type="project" value="InterPro"/>
</dbReference>
<feature type="compositionally biased region" description="Basic and acidic residues" evidence="10">
    <location>
        <begin position="160"/>
        <end position="182"/>
    </location>
</feature>
<evidence type="ECO:0000313" key="13">
    <source>
        <dbReference type="EMBL" id="GLK54251.1"/>
    </source>
</evidence>
<feature type="compositionally biased region" description="Acidic residues" evidence="10">
    <location>
        <begin position="132"/>
        <end position="145"/>
    </location>
</feature>
<dbReference type="Proteomes" id="UP000758856">
    <property type="component" value="Unassembled WGS sequence"/>
</dbReference>
<dbReference type="NCBIfam" id="TIGR01352">
    <property type="entry name" value="tonB_Cterm"/>
    <property type="match status" value="1"/>
</dbReference>
<evidence type="ECO:0000313" key="14">
    <source>
        <dbReference type="EMBL" id="MBM7851194.1"/>
    </source>
</evidence>
<comment type="similarity">
    <text evidence="2">Belongs to the TonB family.</text>
</comment>
<protein>
    <submittedName>
        <fullName evidence="14">Protein TonB</fullName>
    </submittedName>
</protein>
<dbReference type="Proteomes" id="UP001143400">
    <property type="component" value="Unassembled WGS sequence"/>
</dbReference>
<dbReference type="InterPro" id="IPR037682">
    <property type="entry name" value="TonB_C"/>
</dbReference>
<dbReference type="EMBL" id="JAFBCY010000002">
    <property type="protein sequence ID" value="MBM7851194.1"/>
    <property type="molecule type" value="Genomic_DNA"/>
</dbReference>
<comment type="subcellular location">
    <subcellularLocation>
        <location evidence="1">Cell inner membrane</location>
        <topology evidence="1">Single-pass membrane protein</topology>
        <orientation evidence="1">Periplasmic side</orientation>
    </subcellularLocation>
</comment>
<feature type="region of interest" description="Disordered" evidence="10">
    <location>
        <begin position="286"/>
        <end position="308"/>
    </location>
</feature>
<evidence type="ECO:0000256" key="7">
    <source>
        <dbReference type="ARBA" id="ARBA00022927"/>
    </source>
</evidence>
<keyword evidence="7" id="KW-0653">Protein transport</keyword>
<evidence type="ECO:0000256" key="1">
    <source>
        <dbReference type="ARBA" id="ARBA00004383"/>
    </source>
</evidence>
<dbReference type="EMBL" id="BSFF01000001">
    <property type="protein sequence ID" value="GLK54251.1"/>
    <property type="molecule type" value="Genomic_DNA"/>
</dbReference>
<evidence type="ECO:0000256" key="4">
    <source>
        <dbReference type="ARBA" id="ARBA00022475"/>
    </source>
</evidence>
<dbReference type="PANTHER" id="PTHR33446">
    <property type="entry name" value="PROTEIN TONB-RELATED"/>
    <property type="match status" value="1"/>
</dbReference>
<feature type="compositionally biased region" description="Low complexity" evidence="10">
    <location>
        <begin position="183"/>
        <end position="217"/>
    </location>
</feature>
<sequence length="308" mass="32161">MTSAAWTSAPAFAVARVPEAERRSRWNAAALWGATGLAAFALHVAGALWLLRAPPVTPADGAPPAAIMIELAPEPEAAATEIDEVSPDLASSEASAPAAPTEAVAAETAPEALAVEEASEAAPQAEFASPEPELEAAEAQSEEIVSEQAEVLLPRTRPKPSPDRATETSRPSPKREERRDPVRPTAAARTAAKAQAQVRQAERTAASQNSSGASAASLATWQARLMAHLERRKRYPSGSQARGERGVAYVRFTIDGAGAVRAASLARSSGFPELDSEVVALVRRASPVPAPPPGAQRTITAPVRFSPR</sequence>
<keyword evidence="4" id="KW-1003">Cell membrane</keyword>
<dbReference type="Pfam" id="PF03544">
    <property type="entry name" value="TonB_C"/>
    <property type="match status" value="1"/>
</dbReference>
<keyword evidence="6 11" id="KW-0812">Transmembrane</keyword>
<dbReference type="SUPFAM" id="SSF74653">
    <property type="entry name" value="TolA/TonB C-terminal domain"/>
    <property type="match status" value="1"/>
</dbReference>
<organism evidence="13 16">
    <name type="scientific">Methylopila capsulata</name>
    <dbReference type="NCBI Taxonomy" id="61654"/>
    <lineage>
        <taxon>Bacteria</taxon>
        <taxon>Pseudomonadati</taxon>
        <taxon>Pseudomonadota</taxon>
        <taxon>Alphaproteobacteria</taxon>
        <taxon>Hyphomicrobiales</taxon>
        <taxon>Methylopilaceae</taxon>
        <taxon>Methylopila</taxon>
    </lineage>
</organism>
<evidence type="ECO:0000256" key="6">
    <source>
        <dbReference type="ARBA" id="ARBA00022692"/>
    </source>
</evidence>
<dbReference type="GO" id="GO:0098797">
    <property type="term" value="C:plasma membrane protein complex"/>
    <property type="evidence" value="ECO:0007669"/>
    <property type="project" value="TreeGrafter"/>
</dbReference>
<evidence type="ECO:0000256" key="8">
    <source>
        <dbReference type="ARBA" id="ARBA00022989"/>
    </source>
</evidence>
<dbReference type="GO" id="GO:0015031">
    <property type="term" value="P:protein transport"/>
    <property type="evidence" value="ECO:0007669"/>
    <property type="project" value="UniProtKB-KW"/>
</dbReference>
<dbReference type="PROSITE" id="PS52015">
    <property type="entry name" value="TONB_CTD"/>
    <property type="match status" value="1"/>
</dbReference>
<evidence type="ECO:0000256" key="11">
    <source>
        <dbReference type="SAM" id="Phobius"/>
    </source>
</evidence>
<keyword evidence="15" id="KW-1185">Reference proteome</keyword>